<evidence type="ECO:0000259" key="1">
    <source>
        <dbReference type="Pfam" id="PF09836"/>
    </source>
</evidence>
<evidence type="ECO:0000313" key="3">
    <source>
        <dbReference type="Proteomes" id="UP000297940"/>
    </source>
</evidence>
<gene>
    <name evidence="2" type="ORF">EHR01_15390</name>
</gene>
<keyword evidence="3" id="KW-1185">Reference proteome</keyword>
<dbReference type="Pfam" id="PF09836">
    <property type="entry name" value="DUF2063"/>
    <property type="match status" value="1"/>
</dbReference>
<dbReference type="Proteomes" id="UP000297940">
    <property type="component" value="Unassembled WGS sequence"/>
</dbReference>
<accession>A0ABY2NVR1</accession>
<feature type="domain" description="Putative DNA-binding" evidence="1">
    <location>
        <begin position="18"/>
        <end position="98"/>
    </location>
</feature>
<comment type="caution">
    <text evidence="2">The sequence shown here is derived from an EMBL/GenBank/DDBJ whole genome shotgun (WGS) entry which is preliminary data.</text>
</comment>
<proteinExistence type="predicted"/>
<evidence type="ECO:0000313" key="2">
    <source>
        <dbReference type="EMBL" id="TGM72622.1"/>
    </source>
</evidence>
<dbReference type="InterPro" id="IPR044922">
    <property type="entry name" value="DUF2063_N_sf"/>
</dbReference>
<organism evidence="2 3">
    <name type="scientific">Leptospira mtsangambouensis</name>
    <dbReference type="NCBI Taxonomy" id="2484912"/>
    <lineage>
        <taxon>Bacteria</taxon>
        <taxon>Pseudomonadati</taxon>
        <taxon>Spirochaetota</taxon>
        <taxon>Spirochaetia</taxon>
        <taxon>Leptospirales</taxon>
        <taxon>Leptospiraceae</taxon>
        <taxon>Leptospira</taxon>
    </lineage>
</organism>
<reference evidence="3" key="1">
    <citation type="journal article" date="2019" name="PLoS Negl. Trop. Dis.">
        <title>Revisiting the worldwide diversity of Leptospira species in the environment.</title>
        <authorList>
            <person name="Vincent A.T."/>
            <person name="Schiettekatte O."/>
            <person name="Bourhy P."/>
            <person name="Veyrier F.J."/>
            <person name="Picardeau M."/>
        </authorList>
    </citation>
    <scope>NUCLEOTIDE SEQUENCE [LARGE SCALE GENOMIC DNA]</scope>
    <source>
        <strain evidence="3">201601298</strain>
    </source>
</reference>
<dbReference type="EMBL" id="RQHK01000017">
    <property type="protein sequence ID" value="TGM72622.1"/>
    <property type="molecule type" value="Genomic_DNA"/>
</dbReference>
<dbReference type="Gene3D" id="1.10.150.690">
    <property type="entry name" value="DUF2063"/>
    <property type="match status" value="1"/>
</dbReference>
<protein>
    <submittedName>
        <fullName evidence="2">DUF2063 domain-containing protein</fullName>
    </submittedName>
</protein>
<dbReference type="RefSeq" id="WP_135695955.1">
    <property type="nucleotide sequence ID" value="NZ_RQHK01000017.1"/>
</dbReference>
<dbReference type="InterPro" id="IPR018640">
    <property type="entry name" value="DUF2063"/>
</dbReference>
<name>A0ABY2NVR1_9LEPT</name>
<sequence length="258" mass="30241">MKLEKLQNLYCECILSNRDSPFQSQINACGNLSIAEATSVYKNAYLYRMKEVMADNFEAVNFVLGENLFDLAIEKFIQINNHKSYDLSKYGENFPSFLTEMFPEFPFLKNLAEFEIQFTDCFHTKEHRSYDFSVIKNQYDLENSVFEFGETVILIQNQFSIYSIWKNRKSKLPPDTSKIENQEFLLLYKQNSNIYVLSLEPFEFHFLELLHKGESINISLKKIDSIFQLNPEIISNLFGKISTSGIIKNIFIQKEIKV</sequence>